<sequence length="919" mass="98921">MCTRLSMNSYHHNPYRQSSASYTPQQVSYPQQGKLHAVIRASTQLTPAADPDDPLSRFSSQRCSESKKGTPANSLPIVRAVSVTGGTHASVLACTSTSVQSRPFSSVPRMAMAETTDTVSTHDSAACGDGRPIPLSSALDGGNSQPPSVTMPLHVVPLSRARHSGDAGGDDLSLAGNTVGSLPSESTPTRCSAAPMRSRQAQLNAQSLSSTVAVERQSFSDWIATAAWDDPSTGSCPSSSSWSLLNQPQPRNAARAMASSPISPVDSVATTLFIDGLPAFIENKWQLQPYVPPQGLVAVRVKSSRGRNVGFAVYDSIAAAREALSWFKHMIIIKETAQGTVSGVEPAAEPVEGIEESPVLGSGGDSAPSAGMANDFFPVSPVALEPTPLEYEEYLFAHSLPAQFAAVLRKCTLLRAEWARSLETQHPPSSVTAAVVVASSSAASSSLSHPPSPWGAAAAVVRPLQPPPVATAVPRTGREPSNDVGDNYSQVPEPTPQNRTLHVPLHHLPSPSACPKGLPSPQQPPCPCAAAGCTHPQATHPATHQSSVSLTRFHAPSPVTRRAWAFSAPSAPLQKLDRRCYYSCGAAKKADHQHAHSTTCQPSFPAHWGSYMTERSDVREQQVDGWRGAPAEQPALPRSQDEPRPQQHRASRHQCKHSSEPPLPSRTLFVRLIHNFDAPGYLQEDQVRSSTRHAGAVQMKPFTTVGLPQTFSRSVTALGITTMYVEDALPPTPTHLLSKTEPSLHVLPTKPAMLVSGATGTRSVFSVVPHHRDHVRYQSPSSPTLMTTPQMGNPLESQGIETYSSLQPSLFLQRAGPCGDREGGGAGAAEDVLSPTTPTAEDRELFRFAQSVLREEYFSEKFAGFLRYREFLRPPYYGGCFVLFERGEDMQRCLQWMRKDARLMKLFAVAPARNDSFGR</sequence>
<feature type="compositionally biased region" description="Basic residues" evidence="1">
    <location>
        <begin position="646"/>
        <end position="656"/>
    </location>
</feature>
<feature type="region of interest" description="Disordered" evidence="1">
    <location>
        <begin position="1"/>
        <end position="33"/>
    </location>
</feature>
<evidence type="ECO:0000313" key="2">
    <source>
        <dbReference type="EMBL" id="GET86708.1"/>
    </source>
</evidence>
<organism evidence="2 3">
    <name type="scientific">Leishmania tarentolae</name>
    <name type="common">Sauroleishmania tarentolae</name>
    <dbReference type="NCBI Taxonomy" id="5689"/>
    <lineage>
        <taxon>Eukaryota</taxon>
        <taxon>Discoba</taxon>
        <taxon>Euglenozoa</taxon>
        <taxon>Kinetoplastea</taxon>
        <taxon>Metakinetoplastina</taxon>
        <taxon>Trypanosomatida</taxon>
        <taxon>Trypanosomatidae</taxon>
        <taxon>Leishmaniinae</taxon>
        <taxon>Leishmania</taxon>
        <taxon>lizard Leishmania</taxon>
    </lineage>
</organism>
<feature type="compositionally biased region" description="Polar residues" evidence="1">
    <location>
        <begin position="178"/>
        <end position="190"/>
    </location>
</feature>
<feature type="region of interest" description="Disordered" evidence="1">
    <location>
        <begin position="162"/>
        <end position="195"/>
    </location>
</feature>
<proteinExistence type="predicted"/>
<dbReference type="OrthoDB" id="266877at2759"/>
<evidence type="ECO:0000313" key="3">
    <source>
        <dbReference type="Proteomes" id="UP000419144"/>
    </source>
</evidence>
<feature type="region of interest" description="Disordered" evidence="1">
    <location>
        <begin position="46"/>
        <end position="72"/>
    </location>
</feature>
<feature type="region of interest" description="Disordered" evidence="1">
    <location>
        <begin position="468"/>
        <end position="488"/>
    </location>
</feature>
<feature type="compositionally biased region" description="Polar residues" evidence="1">
    <location>
        <begin position="1"/>
        <end position="31"/>
    </location>
</feature>
<comment type="caution">
    <text evidence="2">The sequence shown here is derived from an EMBL/GenBank/DDBJ whole genome shotgun (WGS) entry which is preliminary data.</text>
</comment>
<keyword evidence="3" id="KW-1185">Reference proteome</keyword>
<reference evidence="2" key="1">
    <citation type="submission" date="2019-11" db="EMBL/GenBank/DDBJ databases">
        <title>Leishmania tarentolae CDS.</title>
        <authorList>
            <person name="Goto Y."/>
            <person name="Yamagishi J."/>
        </authorList>
    </citation>
    <scope>NUCLEOTIDE SEQUENCE [LARGE SCALE GENOMIC DNA]</scope>
    <source>
        <strain evidence="2">Parrot Tar II</strain>
    </source>
</reference>
<dbReference type="EMBL" id="BLBS01000013">
    <property type="protein sequence ID" value="GET86708.1"/>
    <property type="molecule type" value="Genomic_DNA"/>
</dbReference>
<feature type="region of interest" description="Disordered" evidence="1">
    <location>
        <begin position="629"/>
        <end position="663"/>
    </location>
</feature>
<accession>A0A640KBM9</accession>
<dbReference type="AlphaFoldDB" id="A0A640KBM9"/>
<protein>
    <submittedName>
        <fullName evidence="2">Uncharacterized protein</fullName>
    </submittedName>
</protein>
<name>A0A640KBM9_LEITA</name>
<dbReference type="Proteomes" id="UP000419144">
    <property type="component" value="Unassembled WGS sequence"/>
</dbReference>
<evidence type="ECO:0000256" key="1">
    <source>
        <dbReference type="SAM" id="MobiDB-lite"/>
    </source>
</evidence>
<dbReference type="VEuPathDB" id="TriTrypDB:LtaPh_1110100"/>
<gene>
    <name evidence="2" type="ORF">LtaPh_1110100</name>
</gene>